<dbReference type="InterPro" id="IPR030878">
    <property type="entry name" value="Ribosomal_uL15"/>
</dbReference>
<comment type="function">
    <text evidence="4">Binds to the 23S rRNA.</text>
</comment>
<dbReference type="GO" id="GO:0003735">
    <property type="term" value="F:structural constituent of ribosome"/>
    <property type="evidence" value="ECO:0007669"/>
    <property type="project" value="InterPro"/>
</dbReference>
<dbReference type="InterPro" id="IPR005749">
    <property type="entry name" value="Ribosomal_uL15_bac-type"/>
</dbReference>
<evidence type="ECO:0000259" key="7">
    <source>
        <dbReference type="Pfam" id="PF00828"/>
    </source>
</evidence>
<dbReference type="NCBIfam" id="TIGR01071">
    <property type="entry name" value="rplO_bact"/>
    <property type="match status" value="1"/>
</dbReference>
<evidence type="ECO:0000256" key="5">
    <source>
        <dbReference type="RuleBase" id="RU003888"/>
    </source>
</evidence>
<sequence>MYNLSNLKNKRKYKKRVGRGTGSGHGKTCCRGHKGQTSRSGGTKGRRFEGGQTPLYRRLPKKRGFKNLLFKTEYLPINLEELNKYEKEADFSKFEKPVKILGSGEIKKALKVSAAAFSKSAVTKIEKAGGSIVKC</sequence>
<evidence type="ECO:0000256" key="2">
    <source>
        <dbReference type="ARBA" id="ARBA00022980"/>
    </source>
</evidence>
<proteinExistence type="inferred from homology"/>
<evidence type="ECO:0000256" key="6">
    <source>
        <dbReference type="SAM" id="MobiDB-lite"/>
    </source>
</evidence>
<comment type="similarity">
    <text evidence="1 4 5">Belongs to the universal ribosomal protein uL15 family.</text>
</comment>
<evidence type="ECO:0000313" key="9">
    <source>
        <dbReference type="Proteomes" id="UP000179242"/>
    </source>
</evidence>
<dbReference type="InterPro" id="IPR036227">
    <property type="entry name" value="Ribosomal_uL15/eL18_sf"/>
</dbReference>
<dbReference type="PROSITE" id="PS00475">
    <property type="entry name" value="RIBOSOMAL_L15"/>
    <property type="match status" value="1"/>
</dbReference>
<feature type="domain" description="Large ribosomal subunit protein uL15/eL18" evidence="7">
    <location>
        <begin position="76"/>
        <end position="133"/>
    </location>
</feature>
<keyword evidence="3 4" id="KW-0687">Ribonucleoprotein</keyword>
<dbReference type="PANTHER" id="PTHR12934:SF11">
    <property type="entry name" value="LARGE RIBOSOMAL SUBUNIT PROTEIN UL15M"/>
    <property type="match status" value="1"/>
</dbReference>
<feature type="compositionally biased region" description="Basic residues" evidence="6">
    <location>
        <begin position="8"/>
        <end position="18"/>
    </location>
</feature>
<evidence type="ECO:0000256" key="4">
    <source>
        <dbReference type="HAMAP-Rule" id="MF_01341"/>
    </source>
</evidence>
<dbReference type="GO" id="GO:0006412">
    <property type="term" value="P:translation"/>
    <property type="evidence" value="ECO:0007669"/>
    <property type="project" value="UniProtKB-UniRule"/>
</dbReference>
<evidence type="ECO:0000313" key="8">
    <source>
        <dbReference type="EMBL" id="OGC40275.1"/>
    </source>
</evidence>
<dbReference type="HAMAP" id="MF_01341">
    <property type="entry name" value="Ribosomal_uL15"/>
    <property type="match status" value="1"/>
</dbReference>
<dbReference type="InterPro" id="IPR001196">
    <property type="entry name" value="Ribosomal_uL15_CS"/>
</dbReference>
<dbReference type="GO" id="GO:0022625">
    <property type="term" value="C:cytosolic large ribosomal subunit"/>
    <property type="evidence" value="ECO:0007669"/>
    <property type="project" value="TreeGrafter"/>
</dbReference>
<dbReference type="EMBL" id="MEUJ01000004">
    <property type="protein sequence ID" value="OGC40275.1"/>
    <property type="molecule type" value="Genomic_DNA"/>
</dbReference>
<dbReference type="Gene3D" id="3.100.10.10">
    <property type="match status" value="1"/>
</dbReference>
<accession>A0A1F4U5M3</accession>
<dbReference type="Pfam" id="PF00828">
    <property type="entry name" value="Ribosomal_L27A"/>
    <property type="match status" value="1"/>
</dbReference>
<dbReference type="AlphaFoldDB" id="A0A1F4U5M3"/>
<dbReference type="Proteomes" id="UP000179242">
    <property type="component" value="Unassembled WGS sequence"/>
</dbReference>
<keyword evidence="2 4" id="KW-0689">Ribosomal protein</keyword>
<reference evidence="8 9" key="1">
    <citation type="journal article" date="2016" name="Nat. Commun.">
        <title>Thousands of microbial genomes shed light on interconnected biogeochemical processes in an aquifer system.</title>
        <authorList>
            <person name="Anantharaman K."/>
            <person name="Brown C.T."/>
            <person name="Hug L.A."/>
            <person name="Sharon I."/>
            <person name="Castelle C.J."/>
            <person name="Probst A.J."/>
            <person name="Thomas B.C."/>
            <person name="Singh A."/>
            <person name="Wilkins M.J."/>
            <person name="Karaoz U."/>
            <person name="Brodie E.L."/>
            <person name="Williams K.H."/>
            <person name="Hubbard S.S."/>
            <person name="Banfield J.F."/>
        </authorList>
    </citation>
    <scope>NUCLEOTIDE SEQUENCE [LARGE SCALE GENOMIC DNA]</scope>
</reference>
<evidence type="ECO:0000256" key="1">
    <source>
        <dbReference type="ARBA" id="ARBA00007320"/>
    </source>
</evidence>
<dbReference type="PANTHER" id="PTHR12934">
    <property type="entry name" value="50S RIBOSOMAL PROTEIN L15"/>
    <property type="match status" value="1"/>
</dbReference>
<feature type="region of interest" description="Disordered" evidence="6">
    <location>
        <begin position="1"/>
        <end position="52"/>
    </location>
</feature>
<evidence type="ECO:0000256" key="3">
    <source>
        <dbReference type="ARBA" id="ARBA00023274"/>
    </source>
</evidence>
<comment type="subunit">
    <text evidence="4">Part of the 50S ribosomal subunit.</text>
</comment>
<name>A0A1F4U5M3_UNCSA</name>
<organism evidence="8 9">
    <name type="scientific">candidate division WOR-1 bacterium RIFOXYC2_FULL_46_14</name>
    <dbReference type="NCBI Taxonomy" id="1802587"/>
    <lineage>
        <taxon>Bacteria</taxon>
        <taxon>Bacillati</taxon>
        <taxon>Saganbacteria</taxon>
    </lineage>
</organism>
<keyword evidence="4" id="KW-0694">RNA-binding</keyword>
<keyword evidence="4" id="KW-0699">rRNA-binding</keyword>
<dbReference type="InterPro" id="IPR021131">
    <property type="entry name" value="Ribosomal_uL15/eL18"/>
</dbReference>
<dbReference type="SUPFAM" id="SSF52080">
    <property type="entry name" value="Ribosomal proteins L15p and L18e"/>
    <property type="match status" value="1"/>
</dbReference>
<dbReference type="GO" id="GO:0019843">
    <property type="term" value="F:rRNA binding"/>
    <property type="evidence" value="ECO:0007669"/>
    <property type="project" value="UniProtKB-UniRule"/>
</dbReference>
<comment type="caution">
    <text evidence="8">The sequence shown here is derived from an EMBL/GenBank/DDBJ whole genome shotgun (WGS) entry which is preliminary data.</text>
</comment>
<gene>
    <name evidence="4" type="primary">rplO</name>
    <name evidence="8" type="ORF">A2438_03235</name>
</gene>
<protein>
    <recommendedName>
        <fullName evidence="4">Large ribosomal subunit protein uL15</fullName>
    </recommendedName>
</protein>